<dbReference type="Gene3D" id="3.40.50.1820">
    <property type="entry name" value="alpha/beta hydrolase"/>
    <property type="match status" value="1"/>
</dbReference>
<gene>
    <name evidence="3" type="ORF">SAMN04488115_105236</name>
</gene>
<dbReference type="PANTHER" id="PTHR22946:SF9">
    <property type="entry name" value="POLYKETIDE TRANSFERASE AF380"/>
    <property type="match status" value="1"/>
</dbReference>
<evidence type="ECO:0000256" key="1">
    <source>
        <dbReference type="ARBA" id="ARBA00022801"/>
    </source>
</evidence>
<keyword evidence="4" id="KW-1185">Reference proteome</keyword>
<reference evidence="3 4" key="1">
    <citation type="submission" date="2016-10" db="EMBL/GenBank/DDBJ databases">
        <authorList>
            <person name="de Groot N.N."/>
        </authorList>
    </citation>
    <scope>NUCLEOTIDE SEQUENCE [LARGE SCALE GENOMIC DNA]</scope>
    <source>
        <strain evidence="3 4">DSM 26656</strain>
    </source>
</reference>
<dbReference type="PANTHER" id="PTHR22946">
    <property type="entry name" value="DIENELACTONE HYDROLASE DOMAIN-CONTAINING PROTEIN-RELATED"/>
    <property type="match status" value="1"/>
</dbReference>
<evidence type="ECO:0000313" key="3">
    <source>
        <dbReference type="EMBL" id="SEG43998.1"/>
    </source>
</evidence>
<sequence length="242" mass="25503">MKSLLILPLLLFAFALPLVADERPRRIMTIAAAYGPVRVEMPDVQRPTARPAIIVLSGSKGLASPAYDEIASRFVTAGLDVFLVHFLSAADLQVLEEAEDAASRKRYSAAQMPRWIASVRAVAAYLRADRPVGLLGISLGANVAAASAQGDDPPGALVLVDGGVGATSARLPPLLLVWGRDDRVFPPATARAFEQAVAARGGAVRLDMHTGAAHDFFIRPGSAQAASAQQAAAQFLVSQLMR</sequence>
<dbReference type="EMBL" id="FNUY01000005">
    <property type="protein sequence ID" value="SEG43998.1"/>
    <property type="molecule type" value="Genomic_DNA"/>
</dbReference>
<evidence type="ECO:0000313" key="4">
    <source>
        <dbReference type="Proteomes" id="UP000236743"/>
    </source>
</evidence>
<dbReference type="SUPFAM" id="SSF53474">
    <property type="entry name" value="alpha/beta-Hydrolases"/>
    <property type="match status" value="1"/>
</dbReference>
<evidence type="ECO:0000259" key="2">
    <source>
        <dbReference type="Pfam" id="PF01738"/>
    </source>
</evidence>
<name>A0A1H6A5I2_9HYPH</name>
<dbReference type="GO" id="GO:0052689">
    <property type="term" value="F:carboxylic ester hydrolase activity"/>
    <property type="evidence" value="ECO:0007669"/>
    <property type="project" value="UniProtKB-ARBA"/>
</dbReference>
<dbReference type="Proteomes" id="UP000236743">
    <property type="component" value="Unassembled WGS sequence"/>
</dbReference>
<organism evidence="3 4">
    <name type="scientific">Bosea lathyri</name>
    <dbReference type="NCBI Taxonomy" id="1036778"/>
    <lineage>
        <taxon>Bacteria</taxon>
        <taxon>Pseudomonadati</taxon>
        <taxon>Pseudomonadota</taxon>
        <taxon>Alphaproteobacteria</taxon>
        <taxon>Hyphomicrobiales</taxon>
        <taxon>Boseaceae</taxon>
        <taxon>Bosea</taxon>
    </lineage>
</organism>
<proteinExistence type="predicted"/>
<feature type="domain" description="Dienelactone hydrolase" evidence="2">
    <location>
        <begin position="48"/>
        <end position="232"/>
    </location>
</feature>
<dbReference type="InterPro" id="IPR050261">
    <property type="entry name" value="FrsA_esterase"/>
</dbReference>
<dbReference type="Pfam" id="PF01738">
    <property type="entry name" value="DLH"/>
    <property type="match status" value="1"/>
</dbReference>
<dbReference type="AlphaFoldDB" id="A0A1H6A5I2"/>
<dbReference type="InterPro" id="IPR029058">
    <property type="entry name" value="AB_hydrolase_fold"/>
</dbReference>
<accession>A0A1H6A5I2</accession>
<protein>
    <submittedName>
        <fullName evidence="3">Dienelactone hydrolase</fullName>
    </submittedName>
</protein>
<dbReference type="InterPro" id="IPR002925">
    <property type="entry name" value="Dienelactn_hydro"/>
</dbReference>
<keyword evidence="1 3" id="KW-0378">Hydrolase</keyword>